<dbReference type="Proteomes" id="UP000198327">
    <property type="component" value="Unassembled WGS sequence"/>
</dbReference>
<dbReference type="OrthoDB" id="5422231at2"/>
<gene>
    <name evidence="1" type="ORF">SAMN05421642_11679</name>
</gene>
<accession>A0A239M824</accession>
<dbReference type="RefSeq" id="WP_089250638.1">
    <property type="nucleotide sequence ID" value="NZ_FZOW01000016.1"/>
</dbReference>
<organism evidence="1 2">
    <name type="scientific">Rhodococcoides kyotonense</name>
    <dbReference type="NCBI Taxonomy" id="398843"/>
    <lineage>
        <taxon>Bacteria</taxon>
        <taxon>Bacillati</taxon>
        <taxon>Actinomycetota</taxon>
        <taxon>Actinomycetes</taxon>
        <taxon>Mycobacteriales</taxon>
        <taxon>Nocardiaceae</taxon>
        <taxon>Rhodococcoides</taxon>
    </lineage>
</organism>
<sequence>MSEPTVRVSDYPQLRAISWHVGGDAVVSELSALQLYERNWRFVGELDAREQAFIQHLADVYSGGKLLV</sequence>
<dbReference type="AlphaFoldDB" id="A0A239M824"/>
<proteinExistence type="predicted"/>
<dbReference type="EMBL" id="FZOW01000016">
    <property type="protein sequence ID" value="SNT38590.1"/>
    <property type="molecule type" value="Genomic_DNA"/>
</dbReference>
<evidence type="ECO:0000313" key="2">
    <source>
        <dbReference type="Proteomes" id="UP000198327"/>
    </source>
</evidence>
<keyword evidence="2" id="KW-1185">Reference proteome</keyword>
<name>A0A239M824_9NOCA</name>
<protein>
    <submittedName>
        <fullName evidence="1">Uncharacterized protein</fullName>
    </submittedName>
</protein>
<evidence type="ECO:0000313" key="1">
    <source>
        <dbReference type="EMBL" id="SNT38590.1"/>
    </source>
</evidence>
<reference evidence="2" key="1">
    <citation type="submission" date="2017-06" db="EMBL/GenBank/DDBJ databases">
        <authorList>
            <person name="Varghese N."/>
            <person name="Submissions S."/>
        </authorList>
    </citation>
    <scope>NUCLEOTIDE SEQUENCE [LARGE SCALE GENOMIC DNA]</scope>
    <source>
        <strain evidence="2">JCM 23211</strain>
    </source>
</reference>